<accession>A0A0F8XJ88</accession>
<dbReference type="AlphaFoldDB" id="A0A0F8XJ88"/>
<comment type="caution">
    <text evidence="1">The sequence shown here is derived from an EMBL/GenBank/DDBJ whole genome shotgun (WGS) entry which is preliminary data.</text>
</comment>
<organism evidence="1">
    <name type="scientific">marine sediment metagenome</name>
    <dbReference type="NCBI Taxonomy" id="412755"/>
    <lineage>
        <taxon>unclassified sequences</taxon>
        <taxon>metagenomes</taxon>
        <taxon>ecological metagenomes</taxon>
    </lineage>
</organism>
<gene>
    <name evidence="1" type="ORF">LCGC14_2936400</name>
</gene>
<name>A0A0F8XJ88_9ZZZZ</name>
<proteinExistence type="predicted"/>
<evidence type="ECO:0000313" key="1">
    <source>
        <dbReference type="EMBL" id="KKK69202.1"/>
    </source>
</evidence>
<dbReference type="EMBL" id="LAZR01058766">
    <property type="protein sequence ID" value="KKK69202.1"/>
    <property type="molecule type" value="Genomic_DNA"/>
</dbReference>
<reference evidence="1" key="1">
    <citation type="journal article" date="2015" name="Nature">
        <title>Complex archaea that bridge the gap between prokaryotes and eukaryotes.</title>
        <authorList>
            <person name="Spang A."/>
            <person name="Saw J.H."/>
            <person name="Jorgensen S.L."/>
            <person name="Zaremba-Niedzwiedzka K."/>
            <person name="Martijn J."/>
            <person name="Lind A.E."/>
            <person name="van Eijk R."/>
            <person name="Schleper C."/>
            <person name="Guy L."/>
            <person name="Ettema T.J."/>
        </authorList>
    </citation>
    <scope>NUCLEOTIDE SEQUENCE</scope>
</reference>
<sequence length="88" mass="9854">MKNEIKIKVGDMFDAYLKASKHSKGIFGNELAGKRCYFSPEKATLVTKARVESKDNTYGKLYFSYERVRAHHPSSACGVREGFGPTGF</sequence>
<protein>
    <submittedName>
        <fullName evidence="1">Uncharacterized protein</fullName>
    </submittedName>
</protein>